<comment type="caution">
    <text evidence="11">The sequence shown here is derived from an EMBL/GenBank/DDBJ whole genome shotgun (WGS) entry which is preliminary data.</text>
</comment>
<evidence type="ECO:0000313" key="12">
    <source>
        <dbReference type="Proteomes" id="UP000193498"/>
    </source>
</evidence>
<dbReference type="InParanoid" id="A0A1Y1Y0P2"/>
<dbReference type="FunCoup" id="A0A1Y1Y0P2">
    <property type="interactions" value="518"/>
</dbReference>
<keyword evidence="5 9" id="KW-0862">Zinc</keyword>
<keyword evidence="4 9" id="KW-0479">Metal-binding</keyword>
<feature type="binding site" evidence="9">
    <location>
        <position position="104"/>
    </location>
    <ligand>
        <name>Zn(2+)</name>
        <dbReference type="ChEBI" id="CHEBI:29105"/>
    </ligand>
</feature>
<evidence type="ECO:0000256" key="5">
    <source>
        <dbReference type="ARBA" id="ARBA00022833"/>
    </source>
</evidence>
<evidence type="ECO:0000313" key="11">
    <source>
        <dbReference type="EMBL" id="ORX91529.1"/>
    </source>
</evidence>
<comment type="catalytic activity">
    <reaction evidence="8 10">
        <text>hydrogencarbonate + H(+) = CO2 + H2O</text>
        <dbReference type="Rhea" id="RHEA:10748"/>
        <dbReference type="ChEBI" id="CHEBI:15377"/>
        <dbReference type="ChEBI" id="CHEBI:15378"/>
        <dbReference type="ChEBI" id="CHEBI:16526"/>
        <dbReference type="ChEBI" id="CHEBI:17544"/>
        <dbReference type="EC" id="4.2.1.1"/>
    </reaction>
</comment>
<comment type="function">
    <text evidence="10">Reversible hydration of carbon dioxide.</text>
</comment>
<dbReference type="FunFam" id="3.40.1050.10:FF:000001">
    <property type="entry name" value="Carbonic anhydrase"/>
    <property type="match status" value="1"/>
</dbReference>
<dbReference type="GO" id="GO:0008270">
    <property type="term" value="F:zinc ion binding"/>
    <property type="evidence" value="ECO:0007669"/>
    <property type="project" value="UniProtKB-UniRule"/>
</dbReference>
<evidence type="ECO:0000256" key="3">
    <source>
        <dbReference type="ARBA" id="ARBA00014628"/>
    </source>
</evidence>
<dbReference type="InterPro" id="IPR036874">
    <property type="entry name" value="Carbonic_anhydrase_sf"/>
</dbReference>
<dbReference type="InterPro" id="IPR001765">
    <property type="entry name" value="Carbonic_anhydrase"/>
</dbReference>
<proteinExistence type="inferred from homology"/>
<dbReference type="Pfam" id="PF00484">
    <property type="entry name" value="Pro_CA"/>
    <property type="match status" value="1"/>
</dbReference>
<evidence type="ECO:0000256" key="4">
    <source>
        <dbReference type="ARBA" id="ARBA00022723"/>
    </source>
</evidence>
<dbReference type="EC" id="4.2.1.1" evidence="2 10"/>
<dbReference type="PROSITE" id="PS00705">
    <property type="entry name" value="PROK_CO2_ANHYDRASE_2"/>
    <property type="match status" value="1"/>
</dbReference>
<dbReference type="Proteomes" id="UP000193498">
    <property type="component" value="Unassembled WGS sequence"/>
</dbReference>
<reference evidence="11 12" key="1">
    <citation type="submission" date="2016-07" db="EMBL/GenBank/DDBJ databases">
        <title>Pervasive Adenine N6-methylation of Active Genes in Fungi.</title>
        <authorList>
            <consortium name="DOE Joint Genome Institute"/>
            <person name="Mondo S.J."/>
            <person name="Dannebaum R.O."/>
            <person name="Kuo R.C."/>
            <person name="Labutti K."/>
            <person name="Haridas S."/>
            <person name="Kuo A."/>
            <person name="Salamov A."/>
            <person name="Ahrendt S.R."/>
            <person name="Lipzen A."/>
            <person name="Sullivan W."/>
            <person name="Andreopoulos W.B."/>
            <person name="Clum A."/>
            <person name="Lindquist E."/>
            <person name="Daum C."/>
            <person name="Ramamoorthy G.K."/>
            <person name="Gryganskyi A."/>
            <person name="Culley D."/>
            <person name="Magnuson J.K."/>
            <person name="James T.Y."/>
            <person name="O'Malley M.A."/>
            <person name="Stajich J.E."/>
            <person name="Spatafora J.W."/>
            <person name="Visel A."/>
            <person name="Grigoriev I.V."/>
        </authorList>
    </citation>
    <scope>NUCLEOTIDE SEQUENCE [LARGE SCALE GENOMIC DNA]</scope>
    <source>
        <strain evidence="11 12">CBS 931.73</strain>
    </source>
</reference>
<keyword evidence="6 10" id="KW-0456">Lyase</keyword>
<gene>
    <name evidence="11" type="ORF">K493DRAFT_325559</name>
</gene>
<dbReference type="Gene3D" id="3.40.1050.10">
    <property type="entry name" value="Carbonic anhydrase"/>
    <property type="match status" value="1"/>
</dbReference>
<evidence type="ECO:0000256" key="7">
    <source>
        <dbReference type="ARBA" id="ARBA00031969"/>
    </source>
</evidence>
<dbReference type="SMART" id="SM00947">
    <property type="entry name" value="Pro_CA"/>
    <property type="match status" value="1"/>
</dbReference>
<evidence type="ECO:0000256" key="6">
    <source>
        <dbReference type="ARBA" id="ARBA00023239"/>
    </source>
</evidence>
<evidence type="ECO:0000256" key="10">
    <source>
        <dbReference type="RuleBase" id="RU003956"/>
    </source>
</evidence>
<evidence type="ECO:0000256" key="1">
    <source>
        <dbReference type="ARBA" id="ARBA00006217"/>
    </source>
</evidence>
<evidence type="ECO:0000256" key="2">
    <source>
        <dbReference type="ARBA" id="ARBA00012925"/>
    </source>
</evidence>
<dbReference type="GO" id="GO:0004089">
    <property type="term" value="F:carbonate dehydratase activity"/>
    <property type="evidence" value="ECO:0007669"/>
    <property type="project" value="UniProtKB-UniRule"/>
</dbReference>
<dbReference type="PANTHER" id="PTHR11002:SF76">
    <property type="entry name" value="CARBONIC ANHYDRASE"/>
    <property type="match status" value="1"/>
</dbReference>
<organism evidence="11 12">
    <name type="scientific">Basidiobolus meristosporus CBS 931.73</name>
    <dbReference type="NCBI Taxonomy" id="1314790"/>
    <lineage>
        <taxon>Eukaryota</taxon>
        <taxon>Fungi</taxon>
        <taxon>Fungi incertae sedis</taxon>
        <taxon>Zoopagomycota</taxon>
        <taxon>Entomophthoromycotina</taxon>
        <taxon>Basidiobolomycetes</taxon>
        <taxon>Basidiobolales</taxon>
        <taxon>Basidiobolaceae</taxon>
        <taxon>Basidiobolus</taxon>
    </lineage>
</organism>
<dbReference type="InterPro" id="IPR015892">
    <property type="entry name" value="Carbonic_anhydrase_CS"/>
</dbReference>
<dbReference type="OrthoDB" id="10248475at2759"/>
<dbReference type="PROSITE" id="PS00704">
    <property type="entry name" value="PROK_CO2_ANHYDRASE_1"/>
    <property type="match status" value="1"/>
</dbReference>
<sequence>MDNCLAKKAFLKPIFQKNSAWSAIIQESRNDFFIKSALGQTPSILWLGCSDSRVPPEVIVQYPGDMFVHRNIANICPRDDLSCMSVIQYAVEVLKVKHIIVCGHYGCGGVRAAIHEHSYGLIDGWLDNIKKVISGNSKQLENIRDAQMHEDLVVELNVANSISNIIHSSFIQKAWQKDQLLSVHGLCYDLQHGLLSDLDLDFDGPNQSLSVDHLIARKSGAKYHQEASR</sequence>
<keyword evidence="12" id="KW-1185">Reference proteome</keyword>
<dbReference type="GO" id="GO:0015976">
    <property type="term" value="P:carbon utilization"/>
    <property type="evidence" value="ECO:0007669"/>
    <property type="project" value="InterPro"/>
</dbReference>
<protein>
    <recommendedName>
        <fullName evidence="3 10">Carbonic anhydrase</fullName>
        <ecNumber evidence="2 10">4.2.1.1</ecNumber>
    </recommendedName>
    <alternativeName>
        <fullName evidence="7 10">Carbonate dehydratase</fullName>
    </alternativeName>
</protein>
<feature type="binding site" evidence="9">
    <location>
        <position position="107"/>
    </location>
    <ligand>
        <name>Zn(2+)</name>
        <dbReference type="ChEBI" id="CHEBI:29105"/>
    </ligand>
</feature>
<accession>A0A1Y1Y0P2</accession>
<comment type="cofactor">
    <cofactor evidence="9">
        <name>Zn(2+)</name>
        <dbReference type="ChEBI" id="CHEBI:29105"/>
    </cofactor>
    <text evidence="9">Binds 1 zinc ion per subunit.</text>
</comment>
<feature type="binding site" evidence="9">
    <location>
        <position position="51"/>
    </location>
    <ligand>
        <name>Zn(2+)</name>
        <dbReference type="ChEBI" id="CHEBI:29105"/>
    </ligand>
</feature>
<dbReference type="SUPFAM" id="SSF53056">
    <property type="entry name" value="beta-carbonic anhydrase, cab"/>
    <property type="match status" value="1"/>
</dbReference>
<dbReference type="AlphaFoldDB" id="A0A1Y1Y0P2"/>
<feature type="binding site" evidence="9">
    <location>
        <position position="49"/>
    </location>
    <ligand>
        <name>Zn(2+)</name>
        <dbReference type="ChEBI" id="CHEBI:29105"/>
    </ligand>
</feature>
<evidence type="ECO:0000256" key="8">
    <source>
        <dbReference type="ARBA" id="ARBA00048348"/>
    </source>
</evidence>
<name>A0A1Y1Y0P2_9FUNG</name>
<dbReference type="CDD" id="cd00883">
    <property type="entry name" value="beta_CA_cladeA"/>
    <property type="match status" value="1"/>
</dbReference>
<comment type="similarity">
    <text evidence="1 10">Belongs to the beta-class carbonic anhydrase family.</text>
</comment>
<evidence type="ECO:0000256" key="9">
    <source>
        <dbReference type="PIRSR" id="PIRSR601765-1"/>
    </source>
</evidence>
<dbReference type="PANTHER" id="PTHR11002">
    <property type="entry name" value="CARBONIC ANHYDRASE"/>
    <property type="match status" value="1"/>
</dbReference>
<dbReference type="EMBL" id="MCFE01000317">
    <property type="protein sequence ID" value="ORX91529.1"/>
    <property type="molecule type" value="Genomic_DNA"/>
</dbReference>
<dbReference type="STRING" id="1314790.A0A1Y1Y0P2"/>